<evidence type="ECO:0000313" key="3">
    <source>
        <dbReference type="Proteomes" id="UP000565468"/>
    </source>
</evidence>
<dbReference type="InterPro" id="IPR001119">
    <property type="entry name" value="SLH_dom"/>
</dbReference>
<sequence length="344" mass="37702">MISIKKLGFIAVVLFMVLSLYPSGALMADSGPVITIKAANQGSNVILEVKGQRLTDLYAYQFNLAYDTKRLKFIEAKSPVSGFTVDPILKDNDLLFAHSKVGNVKGIQGEASLAVLTFERLISHSGPAEFKLHHIKLVDSGLEMAELKNEVRAITAQSITFTDIKGHWAETSILKASELGWVNGYSDQTFRPQKQVTRAEFVTMLVRALELPVSEAPELQFKDSRNIPVWSKGYIQTAVESGLIEGYADGTFRHNRLITRAEMAAVIVRSQGVVPDPAAKPKFSDTEQIPAWAQPYIASAVDRGWIQGIGRNQFAPLKNANRAEAVHLILAIDPSLSGVKEVGD</sequence>
<proteinExistence type="predicted"/>
<dbReference type="Proteomes" id="UP000565468">
    <property type="component" value="Unassembled WGS sequence"/>
</dbReference>
<protein>
    <recommendedName>
        <fullName evidence="1">SLH domain-containing protein</fullName>
    </recommendedName>
</protein>
<organism evidence="2 3">
    <name type="scientific">Paenibacillus lemnae</name>
    <dbReference type="NCBI Taxonomy" id="1330551"/>
    <lineage>
        <taxon>Bacteria</taxon>
        <taxon>Bacillati</taxon>
        <taxon>Bacillota</taxon>
        <taxon>Bacilli</taxon>
        <taxon>Bacillales</taxon>
        <taxon>Paenibacillaceae</taxon>
        <taxon>Paenibacillus</taxon>
    </lineage>
</organism>
<dbReference type="RefSeq" id="WP_169504237.1">
    <property type="nucleotide sequence ID" value="NZ_JABBPN010000004.1"/>
</dbReference>
<dbReference type="SUPFAM" id="SSF49384">
    <property type="entry name" value="Carbohydrate-binding domain"/>
    <property type="match status" value="1"/>
</dbReference>
<gene>
    <name evidence="2" type="ORF">HII30_06615</name>
</gene>
<evidence type="ECO:0000259" key="1">
    <source>
        <dbReference type="PROSITE" id="PS51272"/>
    </source>
</evidence>
<dbReference type="PANTHER" id="PTHR43308">
    <property type="entry name" value="OUTER MEMBRANE PROTEIN ALPHA-RELATED"/>
    <property type="match status" value="1"/>
</dbReference>
<dbReference type="InterPro" id="IPR008965">
    <property type="entry name" value="CBM2/CBM3_carb-bd_dom_sf"/>
</dbReference>
<comment type="caution">
    <text evidence="2">The sequence shown here is derived from an EMBL/GenBank/DDBJ whole genome shotgun (WGS) entry which is preliminary data.</text>
</comment>
<dbReference type="CDD" id="cd08547">
    <property type="entry name" value="Type_II_cohesin"/>
    <property type="match status" value="1"/>
</dbReference>
<dbReference type="AlphaFoldDB" id="A0A848M3E6"/>
<keyword evidence="3" id="KW-1185">Reference proteome</keyword>
<evidence type="ECO:0000313" key="2">
    <source>
        <dbReference type="EMBL" id="NMO95457.1"/>
    </source>
</evidence>
<reference evidence="2 3" key="1">
    <citation type="submission" date="2020-04" db="EMBL/GenBank/DDBJ databases">
        <title>Paenibacillus algicola sp. nov., a novel marine bacterium producing alginate lyase.</title>
        <authorList>
            <person name="Huang H."/>
        </authorList>
    </citation>
    <scope>NUCLEOTIDE SEQUENCE [LARGE SCALE GENOMIC DNA]</scope>
    <source>
        <strain evidence="2 3">L7-75</strain>
    </source>
</reference>
<dbReference type="PROSITE" id="PS51272">
    <property type="entry name" value="SLH"/>
    <property type="match status" value="3"/>
</dbReference>
<feature type="domain" description="SLH" evidence="1">
    <location>
        <begin position="283"/>
        <end position="343"/>
    </location>
</feature>
<dbReference type="Pfam" id="PF00395">
    <property type="entry name" value="SLH"/>
    <property type="match status" value="3"/>
</dbReference>
<feature type="domain" description="SLH" evidence="1">
    <location>
        <begin position="221"/>
        <end position="281"/>
    </location>
</feature>
<dbReference type="GO" id="GO:0030246">
    <property type="term" value="F:carbohydrate binding"/>
    <property type="evidence" value="ECO:0007669"/>
    <property type="project" value="InterPro"/>
</dbReference>
<dbReference type="EMBL" id="JABBPN010000004">
    <property type="protein sequence ID" value="NMO95457.1"/>
    <property type="molecule type" value="Genomic_DNA"/>
</dbReference>
<dbReference type="PANTHER" id="PTHR43308:SF5">
    <property type="entry name" value="S-LAYER PROTEIN _ PEPTIDOGLYCAN ENDO-BETA-N-ACETYLGLUCOSAMINIDASE"/>
    <property type="match status" value="1"/>
</dbReference>
<dbReference type="Gene3D" id="2.60.40.680">
    <property type="match status" value="1"/>
</dbReference>
<accession>A0A848M3E6</accession>
<feature type="domain" description="SLH" evidence="1">
    <location>
        <begin position="156"/>
        <end position="219"/>
    </location>
</feature>
<name>A0A848M3E6_PAELE</name>
<dbReference type="InterPro" id="IPR051465">
    <property type="entry name" value="Cell_Envelope_Struct_Comp"/>
</dbReference>